<name>A0ABR8BMQ9_9NOSO</name>
<sequence>MLLKSVIDDSFPYEWNEDYITLNLIKGLRKSFNQVTLSGYRYELNINWEVYKYTGKPETLYGDIAVLVQIKFRNGELTEGVGFLEAKIRSRDSVNFESLKPKQLSDITSNAPHALLLLYDYESITTFINSVSDFYRVRHYFDDEGITEYLRWYNKYGYFPSFGSETHSVVVPANLISINSPKNTTLYNHSLPLSNQLCYRYLLGFDLEYNSEAINIAKGYSALRRYPKYVMVIHVGQNNDPPELETQLNLELLQPLQE</sequence>
<comment type="caution">
    <text evidence="1">The sequence shown here is derived from an EMBL/GenBank/DDBJ whole genome shotgun (WGS) entry which is preliminary data.</text>
</comment>
<proteinExistence type="predicted"/>
<protein>
    <recommendedName>
        <fullName evidence="3">DUF4365 domain-containing protein</fullName>
    </recommendedName>
</protein>
<dbReference type="Proteomes" id="UP000621307">
    <property type="component" value="Unassembled WGS sequence"/>
</dbReference>
<evidence type="ECO:0000313" key="2">
    <source>
        <dbReference type="Proteomes" id="UP000621307"/>
    </source>
</evidence>
<gene>
    <name evidence="1" type="ORF">H6G14_27450</name>
</gene>
<organism evidence="1 2">
    <name type="scientific">Nostoc parmelioides FACHB-3921</name>
    <dbReference type="NCBI Taxonomy" id="2692909"/>
    <lineage>
        <taxon>Bacteria</taxon>
        <taxon>Bacillati</taxon>
        <taxon>Cyanobacteriota</taxon>
        <taxon>Cyanophyceae</taxon>
        <taxon>Nostocales</taxon>
        <taxon>Nostocaceae</taxon>
        <taxon>Nostoc</taxon>
    </lineage>
</organism>
<dbReference type="RefSeq" id="WP_190571521.1">
    <property type="nucleotide sequence ID" value="NZ_JACJQL010000072.1"/>
</dbReference>
<keyword evidence="2" id="KW-1185">Reference proteome</keyword>
<reference evidence="1 2" key="1">
    <citation type="journal article" date="2020" name="ISME J.">
        <title>Comparative genomics reveals insights into cyanobacterial evolution and habitat adaptation.</title>
        <authorList>
            <person name="Chen M.Y."/>
            <person name="Teng W.K."/>
            <person name="Zhao L."/>
            <person name="Hu C.X."/>
            <person name="Zhou Y.K."/>
            <person name="Han B.P."/>
            <person name="Song L.R."/>
            <person name="Shu W.S."/>
        </authorList>
    </citation>
    <scope>NUCLEOTIDE SEQUENCE [LARGE SCALE GENOMIC DNA]</scope>
    <source>
        <strain evidence="1 2">FACHB-3921</strain>
    </source>
</reference>
<evidence type="ECO:0000313" key="1">
    <source>
        <dbReference type="EMBL" id="MBD2254964.1"/>
    </source>
</evidence>
<accession>A0ABR8BMQ9</accession>
<dbReference type="EMBL" id="JACJQL010000072">
    <property type="protein sequence ID" value="MBD2254964.1"/>
    <property type="molecule type" value="Genomic_DNA"/>
</dbReference>
<evidence type="ECO:0008006" key="3">
    <source>
        <dbReference type="Google" id="ProtNLM"/>
    </source>
</evidence>